<accession>A0A1T4XFH7</accession>
<reference evidence="3" key="1">
    <citation type="submission" date="2017-02" db="EMBL/GenBank/DDBJ databases">
        <authorList>
            <person name="Varghese N."/>
            <person name="Submissions S."/>
        </authorList>
    </citation>
    <scope>NUCLEOTIDE SEQUENCE [LARGE SCALE GENOMIC DNA]</scope>
    <source>
        <strain evidence="3">ATCC 700200</strain>
    </source>
</reference>
<evidence type="ECO:0000313" key="2">
    <source>
        <dbReference type="EMBL" id="SKA88229.1"/>
    </source>
</evidence>
<feature type="region of interest" description="Disordered" evidence="1">
    <location>
        <begin position="1"/>
        <end position="24"/>
    </location>
</feature>
<evidence type="ECO:0000256" key="1">
    <source>
        <dbReference type="SAM" id="MobiDB-lite"/>
    </source>
</evidence>
<dbReference type="EMBL" id="FUYE01000004">
    <property type="protein sequence ID" value="SKA88229.1"/>
    <property type="molecule type" value="Genomic_DNA"/>
</dbReference>
<protein>
    <submittedName>
        <fullName evidence="2">Uncharacterized protein</fullName>
    </submittedName>
</protein>
<proteinExistence type="predicted"/>
<name>A0A1T4XFH7_9BACT</name>
<gene>
    <name evidence="2" type="ORF">SAMN02745166_01386</name>
</gene>
<organism evidence="2 3">
    <name type="scientific">Prosthecobacter debontii</name>
    <dbReference type="NCBI Taxonomy" id="48467"/>
    <lineage>
        <taxon>Bacteria</taxon>
        <taxon>Pseudomonadati</taxon>
        <taxon>Verrucomicrobiota</taxon>
        <taxon>Verrucomicrobiia</taxon>
        <taxon>Verrucomicrobiales</taxon>
        <taxon>Verrucomicrobiaceae</taxon>
        <taxon>Prosthecobacter</taxon>
    </lineage>
</organism>
<dbReference type="Proteomes" id="UP000190774">
    <property type="component" value="Unassembled WGS sequence"/>
</dbReference>
<dbReference type="RefSeq" id="WP_078812592.1">
    <property type="nucleotide sequence ID" value="NZ_FUYE01000004.1"/>
</dbReference>
<evidence type="ECO:0000313" key="3">
    <source>
        <dbReference type="Proteomes" id="UP000190774"/>
    </source>
</evidence>
<sequence length="97" mass="9792">MTGFKLARDGGVVAGDDEPSGEAGGGLWRGVGLLKRDAGTAVADGGALGDVMVCPQTGQGPVTPAIWAGTVSTVLHALHWNWSTSGVMKESEGISQE</sequence>
<dbReference type="AlphaFoldDB" id="A0A1T4XFH7"/>
<keyword evidence="3" id="KW-1185">Reference proteome</keyword>